<gene>
    <name evidence="3" type="ORF">UFOVP1073_56</name>
    <name evidence="4" type="ORF">UFOVP1308_21</name>
    <name evidence="5" type="ORF">UFOVP1423_48</name>
    <name evidence="6" type="ORF">UFOVP1520_19</name>
    <name evidence="1" type="ORF">UFOVP898_58</name>
    <name evidence="2" type="ORF">UFOVP985_1</name>
</gene>
<dbReference type="EMBL" id="LR796942">
    <property type="protein sequence ID" value="CAB4176060.1"/>
    <property type="molecule type" value="Genomic_DNA"/>
</dbReference>
<name>A0A6J5QC46_9CAUD</name>
<dbReference type="EMBL" id="LR797009">
    <property type="protein sequence ID" value="CAB4181713.1"/>
    <property type="molecule type" value="Genomic_DNA"/>
</dbReference>
<dbReference type="EMBL" id="LR797259">
    <property type="protein sequence ID" value="CAB4197589.1"/>
    <property type="molecule type" value="Genomic_DNA"/>
</dbReference>
<evidence type="ECO:0000313" key="5">
    <source>
        <dbReference type="EMBL" id="CAB4210792.1"/>
    </source>
</evidence>
<organism evidence="3">
    <name type="scientific">uncultured Caudovirales phage</name>
    <dbReference type="NCBI Taxonomy" id="2100421"/>
    <lineage>
        <taxon>Viruses</taxon>
        <taxon>Duplodnaviria</taxon>
        <taxon>Heunggongvirae</taxon>
        <taxon>Uroviricota</taxon>
        <taxon>Caudoviricetes</taxon>
        <taxon>Peduoviridae</taxon>
        <taxon>Maltschvirus</taxon>
        <taxon>Maltschvirus maltsch</taxon>
    </lineage>
</organism>
<dbReference type="EMBL" id="LR797361">
    <property type="protein sequence ID" value="CAB4210792.1"/>
    <property type="molecule type" value="Genomic_DNA"/>
</dbReference>
<dbReference type="EMBL" id="LR798377">
    <property type="protein sequence ID" value="CAB5227106.1"/>
    <property type="molecule type" value="Genomic_DNA"/>
</dbReference>
<evidence type="ECO:0000313" key="4">
    <source>
        <dbReference type="EMBL" id="CAB4197589.1"/>
    </source>
</evidence>
<accession>A0A6J5QC46</accession>
<evidence type="ECO:0000313" key="1">
    <source>
        <dbReference type="EMBL" id="CAB4169273.1"/>
    </source>
</evidence>
<dbReference type="EMBL" id="LR796838">
    <property type="protein sequence ID" value="CAB4169273.1"/>
    <property type="molecule type" value="Genomic_DNA"/>
</dbReference>
<reference evidence="3" key="1">
    <citation type="submission" date="2020-05" db="EMBL/GenBank/DDBJ databases">
        <authorList>
            <person name="Chiriac C."/>
            <person name="Salcher M."/>
            <person name="Ghai R."/>
            <person name="Kavagutti S V."/>
        </authorList>
    </citation>
    <scope>NUCLEOTIDE SEQUENCE</scope>
</reference>
<evidence type="ECO:0000313" key="2">
    <source>
        <dbReference type="EMBL" id="CAB4176060.1"/>
    </source>
</evidence>
<proteinExistence type="predicted"/>
<evidence type="ECO:0000313" key="3">
    <source>
        <dbReference type="EMBL" id="CAB4181713.1"/>
    </source>
</evidence>
<evidence type="ECO:0000313" key="6">
    <source>
        <dbReference type="EMBL" id="CAB5227106.1"/>
    </source>
</evidence>
<protein>
    <submittedName>
        <fullName evidence="3">Uncharacterized protein</fullName>
    </submittedName>
</protein>
<sequence>MDSLHNDCATTMTFVLLSAVYEAKRHRPLGYLAEVLNAGTAVSTIDGDFLDIPDEVYDSLVEKYSGTATRKGPGSVLHRVLESMGIESLPGCKCLQRKTIMDQWGWEECQKPERVNEIVGWLKEEAEARGLPFVTVVARAAIVTGLAVGSRVYGDSLDRKDSTCPTNDCSR</sequence>